<dbReference type="GO" id="GO:0004674">
    <property type="term" value="F:protein serine/threonine kinase activity"/>
    <property type="evidence" value="ECO:0007669"/>
    <property type="project" value="UniProtKB-KW"/>
</dbReference>
<dbReference type="AlphaFoldDB" id="A0A1J3E2L0"/>
<name>A0A1J3E2L0_NOCCA</name>
<evidence type="ECO:0000313" key="12">
    <source>
        <dbReference type="EMBL" id="JAU26362.1"/>
    </source>
</evidence>
<dbReference type="PROSITE" id="PS00108">
    <property type="entry name" value="PROTEIN_KINASE_ST"/>
    <property type="match status" value="1"/>
</dbReference>
<keyword evidence="6 12" id="KW-0418">Kinase</keyword>
<evidence type="ECO:0000256" key="5">
    <source>
        <dbReference type="ARBA" id="ARBA00022741"/>
    </source>
</evidence>
<comment type="catalytic activity">
    <reaction evidence="9">
        <text>L-seryl-[protein] + ATP = O-phospho-L-seryl-[protein] + ADP + H(+)</text>
        <dbReference type="Rhea" id="RHEA:17989"/>
        <dbReference type="Rhea" id="RHEA-COMP:9863"/>
        <dbReference type="Rhea" id="RHEA-COMP:11604"/>
        <dbReference type="ChEBI" id="CHEBI:15378"/>
        <dbReference type="ChEBI" id="CHEBI:29999"/>
        <dbReference type="ChEBI" id="CHEBI:30616"/>
        <dbReference type="ChEBI" id="CHEBI:83421"/>
        <dbReference type="ChEBI" id="CHEBI:456216"/>
        <dbReference type="EC" id="2.7.11.1"/>
    </reaction>
</comment>
<comment type="catalytic activity">
    <reaction evidence="8">
        <text>L-threonyl-[protein] + ATP = O-phospho-L-threonyl-[protein] + ADP + H(+)</text>
        <dbReference type="Rhea" id="RHEA:46608"/>
        <dbReference type="Rhea" id="RHEA-COMP:11060"/>
        <dbReference type="Rhea" id="RHEA-COMP:11605"/>
        <dbReference type="ChEBI" id="CHEBI:15378"/>
        <dbReference type="ChEBI" id="CHEBI:30013"/>
        <dbReference type="ChEBI" id="CHEBI:30616"/>
        <dbReference type="ChEBI" id="CHEBI:61977"/>
        <dbReference type="ChEBI" id="CHEBI:456216"/>
        <dbReference type="EC" id="2.7.11.1"/>
    </reaction>
</comment>
<dbReference type="InterPro" id="IPR000719">
    <property type="entry name" value="Prot_kinase_dom"/>
</dbReference>
<comment type="similarity">
    <text evidence="1">Belongs to the protein kinase superfamily. AGC Ser/Thr protein kinase family.</text>
</comment>
<evidence type="ECO:0000256" key="6">
    <source>
        <dbReference type="ARBA" id="ARBA00022777"/>
    </source>
</evidence>
<dbReference type="SMART" id="SM00220">
    <property type="entry name" value="S_TKc"/>
    <property type="match status" value="1"/>
</dbReference>
<dbReference type="FunFam" id="1.10.510.10:FF:000028">
    <property type="entry name" value="serine/threonine-protein kinase D6PK-like"/>
    <property type="match status" value="1"/>
</dbReference>
<evidence type="ECO:0000259" key="11">
    <source>
        <dbReference type="PROSITE" id="PS50011"/>
    </source>
</evidence>
<feature type="domain" description="Protein kinase" evidence="11">
    <location>
        <begin position="556"/>
        <end position="893"/>
    </location>
</feature>
<reference evidence="12" key="1">
    <citation type="submission" date="2016-07" db="EMBL/GenBank/DDBJ databases">
        <title>De novo transcriptome assembly of four accessions of the metal hyperaccumulator plant Noccaea caerulescens.</title>
        <authorList>
            <person name="Blande D."/>
            <person name="Halimaa P."/>
            <person name="Tervahauta A.I."/>
            <person name="Aarts M.G."/>
            <person name="Karenlampi S.O."/>
        </authorList>
    </citation>
    <scope>NUCLEOTIDE SEQUENCE</scope>
</reference>
<dbReference type="InterPro" id="IPR011009">
    <property type="entry name" value="Kinase-like_dom_sf"/>
</dbReference>
<keyword evidence="5" id="KW-0547">Nucleotide-binding</keyword>
<feature type="region of interest" description="Disordered" evidence="10">
    <location>
        <begin position="485"/>
        <end position="512"/>
    </location>
</feature>
<dbReference type="EC" id="2.7.11.1" evidence="2"/>
<evidence type="ECO:0000256" key="9">
    <source>
        <dbReference type="ARBA" id="ARBA00048679"/>
    </source>
</evidence>
<feature type="region of interest" description="Disordered" evidence="10">
    <location>
        <begin position="77"/>
        <end position="125"/>
    </location>
</feature>
<evidence type="ECO:0000256" key="3">
    <source>
        <dbReference type="ARBA" id="ARBA00022527"/>
    </source>
</evidence>
<keyword evidence="7" id="KW-0067">ATP-binding</keyword>
<evidence type="ECO:0000256" key="10">
    <source>
        <dbReference type="SAM" id="MobiDB-lite"/>
    </source>
</evidence>
<feature type="compositionally biased region" description="Low complexity" evidence="10">
    <location>
        <begin position="87"/>
        <end position="96"/>
    </location>
</feature>
<feature type="compositionally biased region" description="Polar residues" evidence="10">
    <location>
        <begin position="19"/>
        <end position="35"/>
    </location>
</feature>
<evidence type="ECO:0000256" key="4">
    <source>
        <dbReference type="ARBA" id="ARBA00022679"/>
    </source>
</evidence>
<proteinExistence type="inferred from homology"/>
<evidence type="ECO:0000256" key="8">
    <source>
        <dbReference type="ARBA" id="ARBA00047899"/>
    </source>
</evidence>
<feature type="compositionally biased region" description="Basic and acidic residues" evidence="10">
    <location>
        <begin position="9"/>
        <end position="18"/>
    </location>
</feature>
<dbReference type="PANTHER" id="PTHR45637">
    <property type="entry name" value="FLIPPASE KINASE 1-RELATED"/>
    <property type="match status" value="1"/>
</dbReference>
<protein>
    <recommendedName>
        <fullName evidence="2">non-specific serine/threonine protein kinase</fullName>
        <ecNumber evidence="2">2.7.11.1</ecNumber>
    </recommendedName>
</protein>
<dbReference type="PROSITE" id="PS50011">
    <property type="entry name" value="PROTEIN_KINASE_DOM"/>
    <property type="match status" value="1"/>
</dbReference>
<evidence type="ECO:0000256" key="1">
    <source>
        <dbReference type="ARBA" id="ARBA00009903"/>
    </source>
</evidence>
<dbReference type="GO" id="GO:0005524">
    <property type="term" value="F:ATP binding"/>
    <property type="evidence" value="ECO:0007669"/>
    <property type="project" value="UniProtKB-KW"/>
</dbReference>
<dbReference type="FunFam" id="1.10.510.10:FF:000020">
    <property type="entry name" value="serine/threonine-protein kinase D6PK-like"/>
    <property type="match status" value="1"/>
</dbReference>
<gene>
    <name evidence="12" type="ORF">GA_TR11620_c0_g1_i1_g.37344</name>
</gene>
<evidence type="ECO:0000256" key="7">
    <source>
        <dbReference type="ARBA" id="ARBA00022840"/>
    </source>
</evidence>
<sequence>MGSFAGKCEIVEEREDRQNSIGYSARSTIPHSGSSLVDDKDLERPVLKLGYRGSLEDDINQLFESISIRSSGMIPSYQVGASSSSRNNNNNNNNNNGPLQRNALKSPANAVGPRSPSKRNAEPATLKQALRDLCVTKASETAASRRTPKTSSGGLVYGSVLVEPRSGANNEEGKPVLVELLDEAQSSSTESISQQLRLLKIHSASQNSQASKRYGDEMTIPKKNKNLSLDEEELVSAKRSFGSSSPGSGSNKTVVGLKSVRKVRLLYANTPSSTIVNGKRVAKLTRTIPRGGGGAKPALRSKGSVKKKATNVYDEVDGFYDPIAKELLCHRCHFALKNAAAKEEPSPVAADLEPNPSVKEGCLDELVSDFSSSSYESSHEISANAETKLDKTRSSLDLMNSETSQVSPFGNKNMEDVHEYRNNEITEEDSLSGKEVDHDHKDRNSVLMSEQSVEIGSFSEKSVVMNPDSPPNKLSLDRKAIEDVNESSEIENKGEGHIGYNSSSTSISEEEQEQSNNIMTRSSFGNRPHMSKDVRWEAIQHIRAQHGLGSLGLRHFNLLKKLGCGDIGTVYLAELTGTNCLFAIKVMDNEFLERRNKMSRAQTEKDILKMLDHPFLPTLYAHFTSDNLSCLVMECCPGGDLHVLRQKQPGRWFPEPAARFYVAEVLLALEYLHMLGVIYRDLKPENILVRDDGHIMVTDFDLSLRCTVSPTLLNSSSPLHADAMRLSSGSRNGSNCIEPSCFRPKLSHGSGNKKKGKQHRIMMKKLKKSDLIARFKSLPQLVAEPTDARSNSFVGTHEYLAPEIIKGEGHGAAVDWWTFGIFLYELLYGKTPFKGATNEETIANVVLQSLKFPDNPNVSFQAKDLIRGLLVKEPENRLGTEKGAAEIKRHAFFEGLNWALIRCAIPPELPDFYDYGVPNHEGKSNYLDCKAVGEHLEFELF</sequence>
<dbReference type="Pfam" id="PF00069">
    <property type="entry name" value="Pkinase"/>
    <property type="match status" value="2"/>
</dbReference>
<feature type="region of interest" description="Disordered" evidence="10">
    <location>
        <begin position="1"/>
        <end position="38"/>
    </location>
</feature>
<evidence type="ECO:0000256" key="2">
    <source>
        <dbReference type="ARBA" id="ARBA00012513"/>
    </source>
</evidence>
<accession>A0A1J3E2L0</accession>
<keyword evidence="4" id="KW-0808">Transferase</keyword>
<dbReference type="SUPFAM" id="SSF56112">
    <property type="entry name" value="Protein kinase-like (PK-like)"/>
    <property type="match status" value="1"/>
</dbReference>
<dbReference type="CDD" id="cd05574">
    <property type="entry name" value="STKc_phototropin_like"/>
    <property type="match status" value="1"/>
</dbReference>
<dbReference type="EMBL" id="GEVI01005958">
    <property type="protein sequence ID" value="JAU26362.1"/>
    <property type="molecule type" value="Transcribed_RNA"/>
</dbReference>
<dbReference type="Gene3D" id="3.30.200.20">
    <property type="entry name" value="Phosphorylase Kinase, domain 1"/>
    <property type="match status" value="1"/>
</dbReference>
<dbReference type="Gene3D" id="1.10.510.10">
    <property type="entry name" value="Transferase(Phosphotransferase) domain 1"/>
    <property type="match status" value="2"/>
</dbReference>
<dbReference type="InterPro" id="IPR008271">
    <property type="entry name" value="Ser/Thr_kinase_AS"/>
</dbReference>
<dbReference type="FunFam" id="3.30.200.20:FF:000032">
    <property type="entry name" value="Serine/threonine-protein kinase D6PK-like"/>
    <property type="match status" value="1"/>
</dbReference>
<organism evidence="12">
    <name type="scientific">Noccaea caerulescens</name>
    <name type="common">Alpine penny-cress</name>
    <name type="synonym">Thlaspi caerulescens</name>
    <dbReference type="NCBI Taxonomy" id="107243"/>
    <lineage>
        <taxon>Eukaryota</taxon>
        <taxon>Viridiplantae</taxon>
        <taxon>Streptophyta</taxon>
        <taxon>Embryophyta</taxon>
        <taxon>Tracheophyta</taxon>
        <taxon>Spermatophyta</taxon>
        <taxon>Magnoliopsida</taxon>
        <taxon>eudicotyledons</taxon>
        <taxon>Gunneridae</taxon>
        <taxon>Pentapetalae</taxon>
        <taxon>rosids</taxon>
        <taxon>malvids</taxon>
        <taxon>Brassicales</taxon>
        <taxon>Brassicaceae</taxon>
        <taxon>Coluteocarpeae</taxon>
        <taxon>Noccaea</taxon>
    </lineage>
</organism>
<keyword evidence="3" id="KW-0723">Serine/threonine-protein kinase</keyword>